<proteinExistence type="predicted"/>
<gene>
    <name evidence="1" type="ORF">ACFYV7_39130</name>
</gene>
<evidence type="ECO:0000313" key="2">
    <source>
        <dbReference type="Proteomes" id="UP001601948"/>
    </source>
</evidence>
<name>A0ABW6R808_9NOCA</name>
<reference evidence="1 2" key="1">
    <citation type="submission" date="2024-10" db="EMBL/GenBank/DDBJ databases">
        <title>The Natural Products Discovery Center: Release of the First 8490 Sequenced Strains for Exploring Actinobacteria Biosynthetic Diversity.</title>
        <authorList>
            <person name="Kalkreuter E."/>
            <person name="Kautsar S.A."/>
            <person name="Yang D."/>
            <person name="Bader C.D."/>
            <person name="Teijaro C.N."/>
            <person name="Fluegel L."/>
            <person name="Davis C.M."/>
            <person name="Simpson J.R."/>
            <person name="Lauterbach L."/>
            <person name="Steele A.D."/>
            <person name="Gui C."/>
            <person name="Meng S."/>
            <person name="Li G."/>
            <person name="Viehrig K."/>
            <person name="Ye F."/>
            <person name="Su P."/>
            <person name="Kiefer A.F."/>
            <person name="Nichols A."/>
            <person name="Cepeda A.J."/>
            <person name="Yan W."/>
            <person name="Fan B."/>
            <person name="Jiang Y."/>
            <person name="Adhikari A."/>
            <person name="Zheng C.-J."/>
            <person name="Schuster L."/>
            <person name="Cowan T.M."/>
            <person name="Smanski M.J."/>
            <person name="Chevrette M.G."/>
            <person name="De Carvalho L.P.S."/>
            <person name="Shen B."/>
        </authorList>
    </citation>
    <scope>NUCLEOTIDE SEQUENCE [LARGE SCALE GENOMIC DNA]</scope>
    <source>
        <strain evidence="1 2">NPDC003040</strain>
    </source>
</reference>
<dbReference type="EMBL" id="JBIAPI010000016">
    <property type="protein sequence ID" value="MFF3228860.1"/>
    <property type="molecule type" value="Genomic_DNA"/>
</dbReference>
<dbReference type="Proteomes" id="UP001601948">
    <property type="component" value="Unassembled WGS sequence"/>
</dbReference>
<evidence type="ECO:0000313" key="1">
    <source>
        <dbReference type="EMBL" id="MFF3228860.1"/>
    </source>
</evidence>
<accession>A0ABW6R808</accession>
<protein>
    <submittedName>
        <fullName evidence="1">Uncharacterized protein</fullName>
    </submittedName>
</protein>
<comment type="caution">
    <text evidence="1">The sequence shown here is derived from an EMBL/GenBank/DDBJ whole genome shotgun (WGS) entry which is preliminary data.</text>
</comment>
<organism evidence="1 2">
    <name type="scientific">Nocardia suismassiliense</name>
    <dbReference type="NCBI Taxonomy" id="2077092"/>
    <lineage>
        <taxon>Bacteria</taxon>
        <taxon>Bacillati</taxon>
        <taxon>Actinomycetota</taxon>
        <taxon>Actinomycetes</taxon>
        <taxon>Mycobacteriales</taxon>
        <taxon>Nocardiaceae</taxon>
        <taxon>Nocardia</taxon>
    </lineage>
</organism>
<keyword evidence="2" id="KW-1185">Reference proteome</keyword>
<sequence length="96" mass="10249">MVAAIDDESESGGFATADLLRVVRRDLDPPPTLEEVTAVLSLLALPTVNGIRADGDGWQVADPMDVVARRIHHLAEAVADYRHGYGGALHLGDDAY</sequence>
<dbReference type="RefSeq" id="WP_387725994.1">
    <property type="nucleotide sequence ID" value="NZ_JBIAPI010000016.1"/>
</dbReference>